<feature type="region of interest" description="Disordered" evidence="2">
    <location>
        <begin position="1596"/>
        <end position="1645"/>
    </location>
</feature>
<feature type="compositionally biased region" description="Polar residues" evidence="2">
    <location>
        <begin position="1822"/>
        <end position="1831"/>
    </location>
</feature>
<feature type="region of interest" description="Disordered" evidence="2">
    <location>
        <begin position="1822"/>
        <end position="1889"/>
    </location>
</feature>
<feature type="region of interest" description="Disordered" evidence="2">
    <location>
        <begin position="1171"/>
        <end position="1194"/>
    </location>
</feature>
<feature type="region of interest" description="Disordered" evidence="2">
    <location>
        <begin position="768"/>
        <end position="800"/>
    </location>
</feature>
<feature type="region of interest" description="Disordered" evidence="2">
    <location>
        <begin position="706"/>
        <end position="734"/>
    </location>
</feature>
<feature type="compositionally biased region" description="Low complexity" evidence="2">
    <location>
        <begin position="829"/>
        <end position="844"/>
    </location>
</feature>
<sequence length="2148" mass="228887">MASNVPSIRLIVPTPDVSAISDPNSSLASRAPTKKKSVMGMFGGSVSSAQTPYNTARGAGDLSDIVRRVAGGGDGSVSGRGWEVHVDSGEYKNDATVRRQSAEGEGMVLIKKKVKTRGRIDGIFADATNTRSESPQPVEGGAKDKWWTLSRGRKDTGPKDGGVLGLMRRGKSPGPGSLPPTPTLDPNPDCTLDMVEVPSLRGRAVVQNLPPQHFPAQKRYNSLGASSALAPAHPQPRTEFHRSVSAGSAALLTQSQQHPLPQYAHMTGAATPYATMTRAETYQPPETSKSKPKPPQRSASALGVYSNNAPPEFKRSLTALVGGGIVLGAPASTLGQAPTPVPLSRAPTPVSGQQQPRSGTPTPGFLNVPGKDKDKDNQGSIALRAMRSVKSMARLWDEKDEGSNEQSGTGTGTLKGKKSKKEDAGKEEKEKKKREKEEKKKDKKVKEGKRVPKSSGSSFEIGALGASPVQRKRSILGLGLGMSGTLGKSSTTSNTGIGIGMGLPSALSLGRNTGGKASTASSVGGSGTGYVAHANPTNPIINPNRLSADAPGTNPRRESTNSSLRPVSVLSSGSSSGSRVSSGSSVRWAEEVVDKMRTASGKRDRDDGKRDSAASRGSMHSAEGRRRTPLSDVFPSFSRRSSGRSSAAESMMNGPPMLTLEEATADGHSLEEEEEEYDEMDLDMDLEEAEFQIVSVSAAAATAAPSAAASTPLKRRRPRPISDEMMQPKPRPRGFVENSTSGGVLNMLDAVTNDLAQLVTFLDLDATPSPARDALTVPDSVEASPTSKKTLRPSEGSVSSLRPYAERAAMRKLAAKNSHANLIGQQIAPWPASSSSSPDAWPRATIAPKASTESTFKRAHRRTMTPSPEPEAAPVFHPLRLRPSRIRPAITVATSASPSPPMSVADEQVDMRAPSSLTFGSRSSSGSVEEQAKPLPPVFTRHTRNRSSLLPDAEASSSARSSKSSSSMPLARDVKRTLGMGGTMGGSQASDYQEQELDASDPDSDIPGELQVILSASRATSPTDDTFSFFPQANSTSLPSPGLPPAHLPPPPPPPSSSSLSVPKLELPVFNVQLADDEGHHADIDDNDGVLSEEDTKKSFDFTGELKKLNESGASDRRSFVEQLENAFKTPAKIDLRNFNLLPIDVPPVPPMPLLQEDVDASMVVDVSGPSSRLMDVSEPTMASSGEGDGASEGISNRAIIEYPSPILDLKEPTLLPGSDSLASDDSLPSPGNGELNVRFKFGGQPPQAQPPKKPLTLSDILVPPPVHAHGRAQSLTMLMEEDDSVLQSIFAHAADIPQAQSARQRVNSDSSLRRSAIENSRVSMASVRSAALSRPASGISFTGFDSFDEVRRGFEYHPNRPTLYPPPAASRNHSRAYHGQHDSVFSIASVSSYGHVTNPGVSDPFEYGLPMPSLREQPSSEDLSVSLSLNVDDTFSFLARDPRRKRVASDASSFYFKAPGQQQQQPSSATRGHRHRDSNFSVSSQAGPPISFYNYNRSYASHRLSEADTSTSGSSLAHQYAAQGAAGGRAAWAKHHQEASVDSVLSDLSIVRLGRPGVGDKMFDTAYDRSMPLNTISASPAGSSYDIDSILGATTRGASDKNKSGSTEDSLFEKTGHRSSMSSDSVFGYDDHHQPNGHLFPPNQFRPLSILSMSHGSSNGSVREDETMITMLGGGHVRRSSIGSVFEASPCVRAEKRKHATFQEDNEGGPHKARILPQPSIASTASSKFGDERMIRAKQGLLVRQSLEESALMADGEIGFSLRQAPVFSRPSPDARSRSSTITSSSSGADTPPLSSAESMSESGSLSSIDMSELSIRLANTTHPVPSSGSAVRPRTRARGNGHRRRMSAAQSRASRASVYETIHEEYPVASPAPSEASKKSNNNSPTAVFVVPADSGSIDWTPGASTGWDDERGIVALRKYYALRNEAEDAVTESKRMWLDTPFSLFALQSFQPPKNHQGMQALLQHSVESYGPLPHEFASSHRRVRSRTQSRPSPYPARQALAQQSPNVTVFSNSPRPSPEELNRAFMSPLQNVEFDANIGGGGGGDPSFSFSTSMLLSPKQEKIAGKAWGLPPRPRVPSAARRSALGWAKRSTKASSDLKENNVNVLNTSGISFIMSPNDSLRISRPRPRGRPTPASARRPVPVA</sequence>
<feature type="compositionally biased region" description="Polar residues" evidence="2">
    <location>
        <begin position="1017"/>
        <end position="1036"/>
    </location>
</feature>
<feature type="region of interest" description="Disordered" evidence="2">
    <location>
        <begin position="829"/>
        <end position="882"/>
    </location>
</feature>
<feature type="region of interest" description="Disordered" evidence="2">
    <location>
        <begin position="280"/>
        <end position="308"/>
    </location>
</feature>
<feature type="region of interest" description="Disordered" evidence="2">
    <location>
        <begin position="336"/>
        <end position="380"/>
    </location>
</feature>
<dbReference type="EMBL" id="JACAZE010000002">
    <property type="protein sequence ID" value="KAF7320969.1"/>
    <property type="molecule type" value="Genomic_DNA"/>
</dbReference>
<feature type="region of interest" description="Disordered" evidence="2">
    <location>
        <begin position="535"/>
        <end position="655"/>
    </location>
</feature>
<feature type="region of interest" description="Disordered" evidence="2">
    <location>
        <begin position="1212"/>
        <end position="1253"/>
    </location>
</feature>
<feature type="compositionally biased region" description="Basic and acidic residues" evidence="2">
    <location>
        <begin position="149"/>
        <end position="158"/>
    </location>
</feature>
<proteinExistence type="predicted"/>
<feature type="compositionally biased region" description="Acidic residues" evidence="2">
    <location>
        <begin position="993"/>
        <end position="1006"/>
    </location>
</feature>
<dbReference type="Proteomes" id="UP000613580">
    <property type="component" value="Unassembled WGS sequence"/>
</dbReference>
<feature type="region of interest" description="Disordered" evidence="2">
    <location>
        <begin position="1766"/>
        <end position="1809"/>
    </location>
</feature>
<keyword evidence="4" id="KW-1185">Reference proteome</keyword>
<evidence type="ECO:0000313" key="4">
    <source>
        <dbReference type="Proteomes" id="UP000613580"/>
    </source>
</evidence>
<evidence type="ECO:0000256" key="2">
    <source>
        <dbReference type="SAM" id="MobiDB-lite"/>
    </source>
</evidence>
<dbReference type="OrthoDB" id="2563277at2759"/>
<feature type="compositionally biased region" description="Low complexity" evidence="2">
    <location>
        <begin position="915"/>
        <end position="927"/>
    </location>
</feature>
<feature type="compositionally biased region" description="Basic and acidic residues" evidence="2">
    <location>
        <begin position="420"/>
        <end position="450"/>
    </location>
</feature>
<evidence type="ECO:0000256" key="1">
    <source>
        <dbReference type="SAM" id="Coils"/>
    </source>
</evidence>
<reference evidence="3" key="1">
    <citation type="submission" date="2020-05" db="EMBL/GenBank/DDBJ databases">
        <title>Mycena genomes resolve the evolution of fungal bioluminescence.</title>
        <authorList>
            <person name="Tsai I.J."/>
        </authorList>
    </citation>
    <scope>NUCLEOTIDE SEQUENCE</scope>
    <source>
        <strain evidence="3">110903Hualien_Pintung</strain>
    </source>
</reference>
<feature type="compositionally biased region" description="Pro residues" evidence="2">
    <location>
        <begin position="176"/>
        <end position="185"/>
    </location>
</feature>
<feature type="compositionally biased region" description="Low complexity" evidence="2">
    <location>
        <begin position="1215"/>
        <end position="1232"/>
    </location>
</feature>
<feature type="region of interest" description="Disordered" evidence="2">
    <location>
        <begin position="1704"/>
        <end position="1729"/>
    </location>
</feature>
<protein>
    <submittedName>
        <fullName evidence="3">Uncharacterized protein</fullName>
    </submittedName>
</protein>
<accession>A0A8H6WJJ8</accession>
<feature type="compositionally biased region" description="Low complexity" evidence="2">
    <location>
        <begin position="1770"/>
        <end position="1788"/>
    </location>
</feature>
<feature type="region of interest" description="Disordered" evidence="2">
    <location>
        <begin position="1454"/>
        <end position="1486"/>
    </location>
</feature>
<organism evidence="3 4">
    <name type="scientific">Mycena chlorophos</name>
    <name type="common">Agaric fungus</name>
    <name type="synonym">Agaricus chlorophos</name>
    <dbReference type="NCBI Taxonomy" id="658473"/>
    <lineage>
        <taxon>Eukaryota</taxon>
        <taxon>Fungi</taxon>
        <taxon>Dikarya</taxon>
        <taxon>Basidiomycota</taxon>
        <taxon>Agaricomycotina</taxon>
        <taxon>Agaricomycetes</taxon>
        <taxon>Agaricomycetidae</taxon>
        <taxon>Agaricales</taxon>
        <taxon>Marasmiineae</taxon>
        <taxon>Mycenaceae</taxon>
        <taxon>Mycena</taxon>
    </lineage>
</organism>
<feature type="region of interest" description="Disordered" evidence="2">
    <location>
        <begin position="149"/>
        <end position="188"/>
    </location>
</feature>
<feature type="region of interest" description="Disordered" evidence="2">
    <location>
        <begin position="1981"/>
        <end position="2003"/>
    </location>
</feature>
<feature type="compositionally biased region" description="Low complexity" evidence="2">
    <location>
        <begin position="1795"/>
        <end position="1809"/>
    </location>
</feature>
<evidence type="ECO:0000313" key="3">
    <source>
        <dbReference type="EMBL" id="KAF7320969.1"/>
    </source>
</evidence>
<keyword evidence="1" id="KW-0175">Coiled coil</keyword>
<feature type="compositionally biased region" description="Low complexity" evidence="2">
    <location>
        <begin position="562"/>
        <end position="587"/>
    </location>
</feature>
<feature type="compositionally biased region" description="Basic and acidic residues" evidence="2">
    <location>
        <begin position="588"/>
        <end position="613"/>
    </location>
</feature>
<feature type="region of interest" description="Disordered" evidence="2">
    <location>
        <begin position="1359"/>
        <end position="1378"/>
    </location>
</feature>
<comment type="caution">
    <text evidence="3">The sequence shown here is derived from an EMBL/GenBank/DDBJ whole genome shotgun (WGS) entry which is preliminary data.</text>
</comment>
<feature type="region of interest" description="Disordered" evidence="2">
    <location>
        <begin position="397"/>
        <end position="470"/>
    </location>
</feature>
<feature type="compositionally biased region" description="Low complexity" evidence="2">
    <location>
        <begin position="953"/>
        <end position="967"/>
    </location>
</feature>
<feature type="region of interest" description="Disordered" evidence="2">
    <location>
        <begin position="915"/>
        <end position="1061"/>
    </location>
</feature>
<feature type="region of interest" description="Disordered" evidence="2">
    <location>
        <begin position="2120"/>
        <end position="2148"/>
    </location>
</feature>
<feature type="coiled-coil region" evidence="1">
    <location>
        <begin position="660"/>
        <end position="690"/>
    </location>
</feature>
<feature type="compositionally biased region" description="Basic residues" evidence="2">
    <location>
        <begin position="1835"/>
        <end position="1848"/>
    </location>
</feature>
<feature type="compositionally biased region" description="Polar residues" evidence="2">
    <location>
        <begin position="350"/>
        <end position="361"/>
    </location>
</feature>
<gene>
    <name evidence="3" type="ORF">HMN09_00183700</name>
</gene>
<feature type="compositionally biased region" description="Low complexity" evidence="2">
    <location>
        <begin position="1849"/>
        <end position="1859"/>
    </location>
</feature>
<feature type="compositionally biased region" description="Polar residues" evidence="2">
    <location>
        <begin position="535"/>
        <end position="545"/>
    </location>
</feature>
<name>A0A8H6WJJ8_MYCCL</name>
<feature type="compositionally biased region" description="Low complexity" evidence="2">
    <location>
        <begin position="636"/>
        <end position="646"/>
    </location>
</feature>
<feature type="compositionally biased region" description="Pro residues" evidence="2">
    <location>
        <begin position="1041"/>
        <end position="1056"/>
    </location>
</feature>